<dbReference type="PIRSF" id="PIRSF000388">
    <property type="entry name" value="Pantoate_hydroxy_MeTrfase"/>
    <property type="match status" value="1"/>
</dbReference>
<sequence length="258" mass="27983">MNIQHLKTHKQSGTKITCLTAYDSAFAKVFDECGIDIILVGDSLGNVIQGDENTLSVTMETMVYHTQAVAKGVNTALLIADMPYQSYTNAEQTLQNAQQLMNAGAQMVKLEGGREHEVCFKILVENNIPVCGHLGLQPQSVIAMGGYKVQGKDENSAQHILNDAKALERWGVQALVIECVPASLAKKISQQLIIPTIGIGAGVDCDGQVLVSYDMLGITQNPPKFVKNFLTNGTIKSATNDFIQAVKNQTFPTDKHSY</sequence>
<dbReference type="InterPro" id="IPR003700">
    <property type="entry name" value="Pantoate_hydroxy_MeTrfase"/>
</dbReference>
<evidence type="ECO:0000256" key="3">
    <source>
        <dbReference type="ARBA" id="ARBA00012618"/>
    </source>
</evidence>
<dbReference type="EMBL" id="FPHZ01000129">
    <property type="protein sequence ID" value="SFV88086.1"/>
    <property type="molecule type" value="Genomic_DNA"/>
</dbReference>
<dbReference type="GO" id="GO:0015940">
    <property type="term" value="P:pantothenate biosynthetic process"/>
    <property type="evidence" value="ECO:0007669"/>
    <property type="project" value="InterPro"/>
</dbReference>
<dbReference type="GO" id="GO:0000287">
    <property type="term" value="F:magnesium ion binding"/>
    <property type="evidence" value="ECO:0007669"/>
    <property type="project" value="TreeGrafter"/>
</dbReference>
<evidence type="ECO:0000256" key="4">
    <source>
        <dbReference type="ARBA" id="ARBA00022679"/>
    </source>
</evidence>
<dbReference type="Pfam" id="PF02548">
    <property type="entry name" value="Pantoate_transf"/>
    <property type="match status" value="1"/>
</dbReference>
<dbReference type="GO" id="GO:0032259">
    <property type="term" value="P:methylation"/>
    <property type="evidence" value="ECO:0007669"/>
    <property type="project" value="UniProtKB-KW"/>
</dbReference>
<dbReference type="AlphaFoldDB" id="A0A1W1E2X1"/>
<reference evidence="5" key="1">
    <citation type="submission" date="2016-10" db="EMBL/GenBank/DDBJ databases">
        <authorList>
            <person name="de Groot N.N."/>
        </authorList>
    </citation>
    <scope>NUCLEOTIDE SEQUENCE</scope>
</reference>
<dbReference type="PANTHER" id="PTHR20881:SF0">
    <property type="entry name" value="3-METHYL-2-OXOBUTANOATE HYDROXYMETHYLTRANSFERASE"/>
    <property type="match status" value="1"/>
</dbReference>
<dbReference type="Gene3D" id="3.20.20.60">
    <property type="entry name" value="Phosphoenolpyruvate-binding domains"/>
    <property type="match status" value="1"/>
</dbReference>
<dbReference type="GO" id="GO:0008168">
    <property type="term" value="F:methyltransferase activity"/>
    <property type="evidence" value="ECO:0007669"/>
    <property type="project" value="UniProtKB-KW"/>
</dbReference>
<dbReference type="SUPFAM" id="SSF51621">
    <property type="entry name" value="Phosphoenolpyruvate/pyruvate domain"/>
    <property type="match status" value="1"/>
</dbReference>
<dbReference type="NCBIfam" id="NF001452">
    <property type="entry name" value="PRK00311.1"/>
    <property type="match status" value="1"/>
</dbReference>
<evidence type="ECO:0000256" key="2">
    <source>
        <dbReference type="ARBA" id="ARBA00008676"/>
    </source>
</evidence>
<dbReference type="GO" id="GO:0003864">
    <property type="term" value="F:3-methyl-2-oxobutanoate hydroxymethyltransferase activity"/>
    <property type="evidence" value="ECO:0007669"/>
    <property type="project" value="UniProtKB-EC"/>
</dbReference>
<dbReference type="PANTHER" id="PTHR20881">
    <property type="entry name" value="3-METHYL-2-OXOBUTANOATE HYDROXYMETHYLTRANSFERASE"/>
    <property type="match status" value="1"/>
</dbReference>
<evidence type="ECO:0000313" key="5">
    <source>
        <dbReference type="EMBL" id="SFV88086.1"/>
    </source>
</evidence>
<keyword evidence="5" id="KW-0489">Methyltransferase</keyword>
<comment type="similarity">
    <text evidence="2">Belongs to the PanB family.</text>
</comment>
<dbReference type="HAMAP" id="MF_00156">
    <property type="entry name" value="PanB"/>
    <property type="match status" value="1"/>
</dbReference>
<dbReference type="InterPro" id="IPR040442">
    <property type="entry name" value="Pyrv_kinase-like_dom_sf"/>
</dbReference>
<organism evidence="5">
    <name type="scientific">hydrothermal vent metagenome</name>
    <dbReference type="NCBI Taxonomy" id="652676"/>
    <lineage>
        <taxon>unclassified sequences</taxon>
        <taxon>metagenomes</taxon>
        <taxon>ecological metagenomes</taxon>
    </lineage>
</organism>
<dbReference type="EC" id="2.1.2.11" evidence="3"/>
<name>A0A1W1E2X1_9ZZZZ</name>
<dbReference type="NCBIfam" id="TIGR00222">
    <property type="entry name" value="panB"/>
    <property type="match status" value="1"/>
</dbReference>
<gene>
    <name evidence="5" type="ORF">MNB_SUP05-SYMBIONT-5-607</name>
</gene>
<keyword evidence="4 5" id="KW-0808">Transferase</keyword>
<dbReference type="FunFam" id="3.20.20.60:FF:000003">
    <property type="entry name" value="3-methyl-2-oxobutanoate hydroxymethyltransferase"/>
    <property type="match status" value="1"/>
</dbReference>
<proteinExistence type="inferred from homology"/>
<protein>
    <recommendedName>
        <fullName evidence="3">3-methyl-2-oxobutanoate hydroxymethyltransferase</fullName>
        <ecNumber evidence="3">2.1.2.11</ecNumber>
    </recommendedName>
</protein>
<comment type="pathway">
    <text evidence="1">Cofactor biosynthesis; (R)-pantothenate biosynthesis; (R)-pantoate from 3-methyl-2-oxobutanoate: step 1/2.</text>
</comment>
<evidence type="ECO:0000256" key="1">
    <source>
        <dbReference type="ARBA" id="ARBA00005033"/>
    </source>
</evidence>
<dbReference type="InterPro" id="IPR015813">
    <property type="entry name" value="Pyrv/PenolPyrv_kinase-like_dom"/>
</dbReference>
<dbReference type="GO" id="GO:0005737">
    <property type="term" value="C:cytoplasm"/>
    <property type="evidence" value="ECO:0007669"/>
    <property type="project" value="TreeGrafter"/>
</dbReference>
<dbReference type="CDD" id="cd06557">
    <property type="entry name" value="KPHMT-like"/>
    <property type="match status" value="1"/>
</dbReference>
<accession>A0A1W1E2X1</accession>